<feature type="domain" description="Pvc16 N-terminal" evidence="2">
    <location>
        <begin position="9"/>
        <end position="89"/>
    </location>
</feature>
<sequence>MSSHLVLAAVSSGVRRLLRNSISADATVRPLVGTEEAIVFLNPTETARDSGNRLSLWLWLYQIAENELTRNAPTVRAADDAKPSSCSRPSRYRSVSSGRNYSPSTAVNVTFWLIAVTSRELQGYARRAKAMTAMD</sequence>
<organism evidence="3 4">
    <name type="scientific">Actinomycetospora cinnamomea</name>
    <dbReference type="NCBI Taxonomy" id="663609"/>
    <lineage>
        <taxon>Bacteria</taxon>
        <taxon>Bacillati</taxon>
        <taxon>Actinomycetota</taxon>
        <taxon>Actinomycetes</taxon>
        <taxon>Pseudonocardiales</taxon>
        <taxon>Pseudonocardiaceae</taxon>
        <taxon>Actinomycetospora</taxon>
    </lineage>
</organism>
<reference evidence="3 4" key="1">
    <citation type="submission" date="2018-04" db="EMBL/GenBank/DDBJ databases">
        <title>Genomic Encyclopedia of Type Strains, Phase IV (KMG-IV): sequencing the most valuable type-strain genomes for metagenomic binning, comparative biology and taxonomic classification.</title>
        <authorList>
            <person name="Goeker M."/>
        </authorList>
    </citation>
    <scope>NUCLEOTIDE SEQUENCE [LARGE SCALE GENOMIC DNA]</scope>
    <source>
        <strain evidence="3 4">DSM 45771</strain>
    </source>
</reference>
<keyword evidence="4" id="KW-1185">Reference proteome</keyword>
<accession>A0A2U1F7M1</accession>
<dbReference type="AlphaFoldDB" id="A0A2U1F7M1"/>
<dbReference type="EMBL" id="QEKW01000009">
    <property type="protein sequence ID" value="PVZ08187.1"/>
    <property type="molecule type" value="Genomic_DNA"/>
</dbReference>
<gene>
    <name evidence="3" type="ORF">C8D89_10970</name>
</gene>
<dbReference type="InterPro" id="IPR025351">
    <property type="entry name" value="Pvc16_N"/>
</dbReference>
<dbReference type="Pfam" id="PF14065">
    <property type="entry name" value="Pvc16_N"/>
    <property type="match status" value="1"/>
</dbReference>
<protein>
    <submittedName>
        <fullName evidence="3">Uncharacterized protein DUF4255</fullName>
    </submittedName>
</protein>
<evidence type="ECO:0000313" key="4">
    <source>
        <dbReference type="Proteomes" id="UP000245639"/>
    </source>
</evidence>
<feature type="region of interest" description="Disordered" evidence="1">
    <location>
        <begin position="78"/>
        <end position="100"/>
    </location>
</feature>
<feature type="compositionally biased region" description="Low complexity" evidence="1">
    <location>
        <begin position="84"/>
        <end position="99"/>
    </location>
</feature>
<evidence type="ECO:0000313" key="3">
    <source>
        <dbReference type="EMBL" id="PVZ08187.1"/>
    </source>
</evidence>
<name>A0A2U1F7M1_9PSEU</name>
<evidence type="ECO:0000256" key="1">
    <source>
        <dbReference type="SAM" id="MobiDB-lite"/>
    </source>
</evidence>
<proteinExistence type="predicted"/>
<dbReference type="Proteomes" id="UP000245639">
    <property type="component" value="Unassembled WGS sequence"/>
</dbReference>
<dbReference type="RefSeq" id="WP_165825766.1">
    <property type="nucleotide sequence ID" value="NZ_QEKW01000009.1"/>
</dbReference>
<comment type="caution">
    <text evidence="3">The sequence shown here is derived from an EMBL/GenBank/DDBJ whole genome shotgun (WGS) entry which is preliminary data.</text>
</comment>
<evidence type="ECO:0000259" key="2">
    <source>
        <dbReference type="Pfam" id="PF14065"/>
    </source>
</evidence>